<proteinExistence type="predicted"/>
<reference evidence="2" key="1">
    <citation type="journal article" date="2020" name="Stud. Mycol.">
        <title>101 Dothideomycetes genomes: a test case for predicting lifestyles and emergence of pathogens.</title>
        <authorList>
            <person name="Haridas S."/>
            <person name="Albert R."/>
            <person name="Binder M."/>
            <person name="Bloem J."/>
            <person name="Labutti K."/>
            <person name="Salamov A."/>
            <person name="Andreopoulos B."/>
            <person name="Baker S."/>
            <person name="Barry K."/>
            <person name="Bills G."/>
            <person name="Bluhm B."/>
            <person name="Cannon C."/>
            <person name="Castanera R."/>
            <person name="Culley D."/>
            <person name="Daum C."/>
            <person name="Ezra D."/>
            <person name="Gonzalez J."/>
            <person name="Henrissat B."/>
            <person name="Kuo A."/>
            <person name="Liang C."/>
            <person name="Lipzen A."/>
            <person name="Lutzoni F."/>
            <person name="Magnuson J."/>
            <person name="Mondo S."/>
            <person name="Nolan M."/>
            <person name="Ohm R."/>
            <person name="Pangilinan J."/>
            <person name="Park H.-J."/>
            <person name="Ramirez L."/>
            <person name="Alfaro M."/>
            <person name="Sun H."/>
            <person name="Tritt A."/>
            <person name="Yoshinaga Y."/>
            <person name="Zwiers L.-H."/>
            <person name="Turgeon B."/>
            <person name="Goodwin S."/>
            <person name="Spatafora J."/>
            <person name="Crous P."/>
            <person name="Grigoriev I."/>
        </authorList>
    </citation>
    <scope>NUCLEOTIDE SEQUENCE</scope>
    <source>
        <strain evidence="2">CBS 113818</strain>
    </source>
</reference>
<feature type="compositionally biased region" description="Basic and acidic residues" evidence="1">
    <location>
        <begin position="416"/>
        <end position="427"/>
    </location>
</feature>
<dbReference type="Proteomes" id="UP000799424">
    <property type="component" value="Unassembled WGS sequence"/>
</dbReference>
<dbReference type="EMBL" id="MU006228">
    <property type="protein sequence ID" value="KAF2825264.1"/>
    <property type="molecule type" value="Genomic_DNA"/>
</dbReference>
<name>A0A6A6ZXP3_9PLEO</name>
<dbReference type="AlphaFoldDB" id="A0A6A6ZXP3"/>
<sequence length="499" mass="56415">MVGHVYMQLIPPQIANAAQSSPPHTVTDDHFWLFINVLINHWQTTRKSANVSLDSCARTDSIDITGEEITSDGSLLPTIESKQGIASFFLREFTRFAFAKLISESTASSHGCLDELTNTSRLMLSHDKFDQWQPLAFEILIDTVYQLGCDLYRPWTDYLAGRSKCVGSLCQTPSDIAEDRSHAQDVEEQIIQTLHDPIPPAASKVQKAAKRIAKRRGKDVNVPPLGAEVPEFLLLSHNPVLSGCRAFVQEAIMQNHLLDAAGRSKVIHEMIQIHNALSVAGCLVPNRPWEDTGYLEEAFGDIFYIGYEHLRTLAEASRCFGILLNAEDLGNYNFSSSTTEHLLHILDETKDHTTEIRKLQRVLFLVWERSGDLDQLTYRKERSEEEVQMMESFEALSFGSRQSSGSKRSQRRNVKASRELPLEERKQGISQSNTPVPATLLWKLFLLLDNENLLRLFDIASMTKRCAKLAQDILEFMKRLLPNKITTATANLTRISFIR</sequence>
<keyword evidence="3" id="KW-1185">Reference proteome</keyword>
<protein>
    <submittedName>
        <fullName evidence="2">Uncharacterized protein</fullName>
    </submittedName>
</protein>
<feature type="region of interest" description="Disordered" evidence="1">
    <location>
        <begin position="398"/>
        <end position="430"/>
    </location>
</feature>
<accession>A0A6A6ZXP3</accession>
<organism evidence="2 3">
    <name type="scientific">Ophiobolus disseminans</name>
    <dbReference type="NCBI Taxonomy" id="1469910"/>
    <lineage>
        <taxon>Eukaryota</taxon>
        <taxon>Fungi</taxon>
        <taxon>Dikarya</taxon>
        <taxon>Ascomycota</taxon>
        <taxon>Pezizomycotina</taxon>
        <taxon>Dothideomycetes</taxon>
        <taxon>Pleosporomycetidae</taxon>
        <taxon>Pleosporales</taxon>
        <taxon>Pleosporineae</taxon>
        <taxon>Phaeosphaeriaceae</taxon>
        <taxon>Ophiobolus</taxon>
    </lineage>
</organism>
<evidence type="ECO:0000313" key="2">
    <source>
        <dbReference type="EMBL" id="KAF2825264.1"/>
    </source>
</evidence>
<evidence type="ECO:0000313" key="3">
    <source>
        <dbReference type="Proteomes" id="UP000799424"/>
    </source>
</evidence>
<gene>
    <name evidence="2" type="ORF">CC86DRAFT_419114</name>
</gene>
<evidence type="ECO:0000256" key="1">
    <source>
        <dbReference type="SAM" id="MobiDB-lite"/>
    </source>
</evidence>
<feature type="compositionally biased region" description="Low complexity" evidence="1">
    <location>
        <begin position="398"/>
        <end position="407"/>
    </location>
</feature>